<dbReference type="GeneID" id="33560342"/>
<dbReference type="Pfam" id="PF09351">
    <property type="entry name" value="DUF1993"/>
    <property type="match status" value="1"/>
</dbReference>
<name>A0A1Y1UA95_9TREE</name>
<dbReference type="STRING" id="4999.A0A1Y1UA95"/>
<dbReference type="InterPro" id="IPR034660">
    <property type="entry name" value="DinB/YfiT-like"/>
</dbReference>
<evidence type="ECO:0000313" key="1">
    <source>
        <dbReference type="EMBL" id="ORX34948.1"/>
    </source>
</evidence>
<dbReference type="OrthoDB" id="3724345at2759"/>
<evidence type="ECO:0008006" key="3">
    <source>
        <dbReference type="Google" id="ProtNLM"/>
    </source>
</evidence>
<reference evidence="1 2" key="1">
    <citation type="submission" date="2017-03" db="EMBL/GenBank/DDBJ databases">
        <title>Widespread Adenine N6-methylation of Active Genes in Fungi.</title>
        <authorList>
            <consortium name="DOE Joint Genome Institute"/>
            <person name="Mondo S.J."/>
            <person name="Dannebaum R.O."/>
            <person name="Kuo R.C."/>
            <person name="Louie K.B."/>
            <person name="Bewick A.J."/>
            <person name="Labutti K."/>
            <person name="Haridas S."/>
            <person name="Kuo A."/>
            <person name="Salamov A."/>
            <person name="Ahrendt S.R."/>
            <person name="Lau R."/>
            <person name="Bowen B.P."/>
            <person name="Lipzen A."/>
            <person name="Sullivan W."/>
            <person name="Andreopoulos W.B."/>
            <person name="Clum A."/>
            <person name="Lindquist E."/>
            <person name="Daum C."/>
            <person name="Northen T.R."/>
            <person name="Ramamoorthy G."/>
            <person name="Schmitz R.J."/>
            <person name="Gryganskyi A."/>
            <person name="Culley D."/>
            <person name="Magnuson J."/>
            <person name="James T.Y."/>
            <person name="O'Malley M.A."/>
            <person name="Stajich J.E."/>
            <person name="Spatafora J.W."/>
            <person name="Visel A."/>
            <person name="Grigoriev I.V."/>
        </authorList>
    </citation>
    <scope>NUCLEOTIDE SEQUENCE [LARGE SCALE GENOMIC DNA]</scope>
    <source>
        <strain evidence="1 2">NRRL Y-17943</strain>
    </source>
</reference>
<dbReference type="PANTHER" id="PTHR36922:SF1">
    <property type="entry name" value="DUF1993 DOMAIN-CONTAINING PROTEIN"/>
    <property type="match status" value="1"/>
</dbReference>
<comment type="caution">
    <text evidence="1">The sequence shown here is derived from an EMBL/GenBank/DDBJ whole genome shotgun (WGS) entry which is preliminary data.</text>
</comment>
<sequence length="174" mass="19473">MPTTLYDGTIRNIICSLKSLRNCLQIAQAKHSDPQSLVTARLISDMQPLSYQIYVATRTSDRLAAVMLNKDSLPNHENDLKSFDDFLQRIDQVLSNLEQVRPEEINALDGVPSVANMSRNERENHVPTSASNAFGAAMPHLHFHCDMAYAILRKEGVPLGKADYIQAFADGWDM</sequence>
<organism evidence="1 2">
    <name type="scientific">Kockovaella imperatae</name>
    <dbReference type="NCBI Taxonomy" id="4999"/>
    <lineage>
        <taxon>Eukaryota</taxon>
        <taxon>Fungi</taxon>
        <taxon>Dikarya</taxon>
        <taxon>Basidiomycota</taxon>
        <taxon>Agaricomycotina</taxon>
        <taxon>Tremellomycetes</taxon>
        <taxon>Tremellales</taxon>
        <taxon>Cuniculitremaceae</taxon>
        <taxon>Kockovaella</taxon>
    </lineage>
</organism>
<dbReference type="Proteomes" id="UP000193218">
    <property type="component" value="Unassembled WGS sequence"/>
</dbReference>
<dbReference type="InterPro" id="IPR018531">
    <property type="entry name" value="DUF1993"/>
</dbReference>
<evidence type="ECO:0000313" key="2">
    <source>
        <dbReference type="Proteomes" id="UP000193218"/>
    </source>
</evidence>
<dbReference type="SUPFAM" id="SSF109854">
    <property type="entry name" value="DinB/YfiT-like putative metalloenzymes"/>
    <property type="match status" value="1"/>
</dbReference>
<dbReference type="EMBL" id="NBSH01000012">
    <property type="protein sequence ID" value="ORX34948.1"/>
    <property type="molecule type" value="Genomic_DNA"/>
</dbReference>
<proteinExistence type="predicted"/>
<dbReference type="AlphaFoldDB" id="A0A1Y1UA95"/>
<accession>A0A1Y1UA95</accession>
<protein>
    <recommendedName>
        <fullName evidence="3">DinB-like domain-containing protein</fullName>
    </recommendedName>
</protein>
<gene>
    <name evidence="1" type="ORF">BD324DRAFT_652670</name>
</gene>
<dbReference type="InParanoid" id="A0A1Y1UA95"/>
<dbReference type="Gene3D" id="1.20.120.450">
    <property type="entry name" value="dinb family like domain"/>
    <property type="match status" value="1"/>
</dbReference>
<keyword evidence="2" id="KW-1185">Reference proteome</keyword>
<dbReference type="RefSeq" id="XP_021869164.1">
    <property type="nucleotide sequence ID" value="XM_022018533.1"/>
</dbReference>
<dbReference type="PANTHER" id="PTHR36922">
    <property type="entry name" value="BLL2446 PROTEIN"/>
    <property type="match status" value="1"/>
</dbReference>